<feature type="region of interest" description="Disordered" evidence="1">
    <location>
        <begin position="137"/>
        <end position="168"/>
    </location>
</feature>
<name>A0A7W6A857_9SPHN</name>
<keyword evidence="2" id="KW-1133">Transmembrane helix</keyword>
<dbReference type="AlphaFoldDB" id="A0A7W6A857"/>
<dbReference type="Proteomes" id="UP000538670">
    <property type="component" value="Unassembled WGS sequence"/>
</dbReference>
<evidence type="ECO:0000256" key="1">
    <source>
        <dbReference type="SAM" id="MobiDB-lite"/>
    </source>
</evidence>
<dbReference type="Gene3D" id="3.30.1150.10">
    <property type="match status" value="1"/>
</dbReference>
<evidence type="ECO:0000313" key="3">
    <source>
        <dbReference type="EMBL" id="MBB3877734.1"/>
    </source>
</evidence>
<feature type="compositionally biased region" description="Low complexity" evidence="1">
    <location>
        <begin position="91"/>
        <end position="110"/>
    </location>
</feature>
<evidence type="ECO:0000256" key="2">
    <source>
        <dbReference type="SAM" id="Phobius"/>
    </source>
</evidence>
<dbReference type="RefSeq" id="WP_183949842.1">
    <property type="nucleotide sequence ID" value="NZ_JACIDH010000001.1"/>
</dbReference>
<keyword evidence="2" id="KW-0472">Membrane</keyword>
<feature type="region of interest" description="Disordered" evidence="1">
    <location>
        <begin position="53"/>
        <end position="110"/>
    </location>
</feature>
<accession>A0A7W6A857</accession>
<protein>
    <submittedName>
        <fullName evidence="3">Protein TonB</fullName>
    </submittedName>
</protein>
<comment type="caution">
    <text evidence="3">The sequence shown here is derived from an EMBL/GenBank/DDBJ whole genome shotgun (WGS) entry which is preliminary data.</text>
</comment>
<keyword evidence="4" id="KW-1185">Reference proteome</keyword>
<evidence type="ECO:0000313" key="4">
    <source>
        <dbReference type="Proteomes" id="UP000538670"/>
    </source>
</evidence>
<feature type="transmembrane region" description="Helical" evidence="2">
    <location>
        <begin position="16"/>
        <end position="35"/>
    </location>
</feature>
<sequence length="269" mass="27938">MQGRLLVRQDRGRRRTAITATATVHVAILALLLWGPPHRAIEGPERPALTLFDVPRPPDPPPVPVPPPPITPQPVTREGTVIRPTAGGGSPRPMRAPAATQAAPAAASPARFDRVDLPAPAADISADLPLRVGTAASDGRGAGIASGQGTGGEGRGTGNGRGDGDGPGAGRLRFALAEWIEKPPQSMIDEAFPKMARFGGVSGVAVLLCVVPKPGRPKSCSIAAERPRGRGFGPAALGLYPNFRIRPVMKGEEVIQAEVLVPVTFTIHK</sequence>
<feature type="compositionally biased region" description="Gly residues" evidence="1">
    <location>
        <begin position="140"/>
        <end position="168"/>
    </location>
</feature>
<feature type="compositionally biased region" description="Pro residues" evidence="1">
    <location>
        <begin position="55"/>
        <end position="72"/>
    </location>
</feature>
<organism evidence="3 4">
    <name type="scientific">Sphingomonas pseudosanguinis</name>
    <dbReference type="NCBI Taxonomy" id="413712"/>
    <lineage>
        <taxon>Bacteria</taxon>
        <taxon>Pseudomonadati</taxon>
        <taxon>Pseudomonadota</taxon>
        <taxon>Alphaproteobacteria</taxon>
        <taxon>Sphingomonadales</taxon>
        <taxon>Sphingomonadaceae</taxon>
        <taxon>Sphingomonas</taxon>
    </lineage>
</organism>
<keyword evidence="2" id="KW-0812">Transmembrane</keyword>
<gene>
    <name evidence="3" type="ORF">GGR48_000137</name>
</gene>
<reference evidence="3 4" key="1">
    <citation type="submission" date="2020-08" db="EMBL/GenBank/DDBJ databases">
        <title>Genomic Encyclopedia of Type Strains, Phase IV (KMG-IV): sequencing the most valuable type-strain genomes for metagenomic binning, comparative biology and taxonomic classification.</title>
        <authorList>
            <person name="Goeker M."/>
        </authorList>
    </citation>
    <scope>NUCLEOTIDE SEQUENCE [LARGE SCALE GENOMIC DNA]</scope>
    <source>
        <strain evidence="3 4">DSM 19512</strain>
    </source>
</reference>
<dbReference type="EMBL" id="JACIDH010000001">
    <property type="protein sequence ID" value="MBB3877734.1"/>
    <property type="molecule type" value="Genomic_DNA"/>
</dbReference>
<proteinExistence type="predicted"/>
<dbReference type="SUPFAM" id="SSF74653">
    <property type="entry name" value="TolA/TonB C-terminal domain"/>
    <property type="match status" value="1"/>
</dbReference>